<keyword evidence="4" id="KW-0245">EGF-like domain</keyword>
<accession>A0A9I9D968</accession>
<dbReference type="CDD" id="cd01098">
    <property type="entry name" value="PAN_AP_plant"/>
    <property type="match status" value="1"/>
</dbReference>
<dbReference type="InterPro" id="IPR036426">
    <property type="entry name" value="Bulb-type_lectin_dom_sf"/>
</dbReference>
<dbReference type="FunFam" id="2.90.10.10:FF:000013">
    <property type="entry name" value="G-type lectin S-receptor-like serine/threonine-protein kinase LECRK1"/>
    <property type="match status" value="1"/>
</dbReference>
<proteinExistence type="predicted"/>
<evidence type="ECO:0000256" key="16">
    <source>
        <dbReference type="ARBA" id="ARBA00023180"/>
    </source>
</evidence>
<keyword evidence="12 19" id="KW-1133">Transmembrane helix</keyword>
<dbReference type="PROSITE" id="PS50927">
    <property type="entry name" value="BULB_LECTIN"/>
    <property type="match status" value="2"/>
</dbReference>
<dbReference type="Gene3D" id="2.90.10.30">
    <property type="match status" value="2"/>
</dbReference>
<keyword evidence="6 19" id="KW-0812">Transmembrane</keyword>
<evidence type="ECO:0000256" key="18">
    <source>
        <dbReference type="ARBA" id="ARBA00048679"/>
    </source>
</evidence>
<keyword evidence="14" id="KW-1015">Disulfide bond</keyword>
<protein>
    <recommendedName>
        <fullName evidence="2">non-specific serine/threonine protein kinase</fullName>
        <ecNumber evidence="2">2.7.11.1</ecNumber>
    </recommendedName>
</protein>
<comment type="catalytic activity">
    <reaction evidence="18">
        <text>L-seryl-[protein] + ATP = O-phospho-L-seryl-[protein] + ADP + H(+)</text>
        <dbReference type="Rhea" id="RHEA:17989"/>
        <dbReference type="Rhea" id="RHEA-COMP:9863"/>
        <dbReference type="Rhea" id="RHEA-COMP:11604"/>
        <dbReference type="ChEBI" id="CHEBI:15378"/>
        <dbReference type="ChEBI" id="CHEBI:29999"/>
        <dbReference type="ChEBI" id="CHEBI:30616"/>
        <dbReference type="ChEBI" id="CHEBI:83421"/>
        <dbReference type="ChEBI" id="CHEBI:456216"/>
        <dbReference type="EC" id="2.7.11.1"/>
    </reaction>
</comment>
<evidence type="ECO:0000256" key="1">
    <source>
        <dbReference type="ARBA" id="ARBA00004479"/>
    </source>
</evidence>
<dbReference type="InterPro" id="IPR011009">
    <property type="entry name" value="Kinase-like_dom_sf"/>
</dbReference>
<dbReference type="Gramene" id="MELO3C014624.2.1">
    <property type="protein sequence ID" value="MELO3C014624.2.1"/>
    <property type="gene ID" value="MELO3C014624.2"/>
</dbReference>
<keyword evidence="15" id="KW-0675">Receptor</keyword>
<sequence length="1012" mass="113240">MDSSSYTAEAMPYKNITLGSSLIASPRNHTNHSYWSSPSGDFAFGFLDIGSNGFLLAIWFNKIPENTIVWSANPNHLVPSGSILQLTTHGQLVLNDSTANQIWTANFRTENTTVSHAAMLDTGNFILAAANNNSQVVLWQSFDEPTDTILPSQVMKQNSILIARYSKTNYSEGRFHLRMQSDGNLVLYTRIVPLGSQGNPYWASGTVGSGFKLVFDLSGSIYVSAKNGTALTYLTSETPSSNQQNFYRRAILEYDGVFRQYIYSKSDKAWKSVSDFIPSNICESINNGLGSGVCGYNRSTVRFTNGGQLVLNDPGGNHIWTATANSTGNTSRSVSYAAMLDSGNFVLAATDSEILWQSFDVPTDTILPSQTLNIGGALVARYSETNYKSGRFQLLMQTDGDLVLSPNAFPFETTNIAYWASNTTGSGFQLVFNLTGSIYVISKNNTILTTVVPNTLSPQNYYLRAILEHDAIFRLYVYPKATSNSSMPKAWTQVSDPVNICIMVSDGTGSGVCGFNSYCKLGDDRRPFCSCPQGYVLIDPNDEIKGCKPNFVAQSCDQYFLETDDFEFFAMENTNWPQGDYANFNPVSEEWCRNECLNDCVCVLAAFRNGECWKKRYPFAFGLIDPEVAGIKSLLKVRKLNSTSKLSDIVKNQMNKTTIIISVLLGSSFFLNFLLFLLTLSICYHFRKRKSDVVEKDPFILGVNLRIFSYEELNNATGGFIQHLGRGSFTTVYKGIIDSDNNNYLVAIKKFDNMVPDGEQEFNAKVGAIARTNHKNLVRLLGFCNEGEHRMLVYEFMHNGSLADFLFGTSKPNWHSRIQIILETARGLCYLHEGCSSRTIHCDIKPQNILLDESFTARIADFGLAKLVKKDQARTTPMTTTIRESEGYLAPEWFRGLPITEKVDVYSFGILLLEIICCKRSLEEKAEDEKQKVLTDWAYECFKEMKVEMLVEKDEEAKMELERVKKFVMIAIWCIQEEPSLRPTMKKVLQMMEGAIEVSFPPHPSSFISSIS</sequence>
<dbReference type="SUPFAM" id="SSF51110">
    <property type="entry name" value="alpha-D-mannose-specific plant lectins"/>
    <property type="match status" value="4"/>
</dbReference>
<dbReference type="PROSITE" id="PS50011">
    <property type="entry name" value="PROTEIN_KINASE_DOM"/>
    <property type="match status" value="1"/>
</dbReference>
<feature type="domain" description="Protein kinase" evidence="20">
    <location>
        <begin position="718"/>
        <end position="1006"/>
    </location>
</feature>
<feature type="domain" description="Bulb-type lectin" evidence="21">
    <location>
        <begin position="224"/>
        <end position="360"/>
    </location>
</feature>
<name>A0A9I9D968_CUCME</name>
<dbReference type="GO" id="GO:0030246">
    <property type="term" value="F:carbohydrate binding"/>
    <property type="evidence" value="ECO:0007669"/>
    <property type="project" value="UniProtKB-KW"/>
</dbReference>
<evidence type="ECO:0000256" key="6">
    <source>
        <dbReference type="ARBA" id="ARBA00022692"/>
    </source>
</evidence>
<dbReference type="PANTHER" id="PTHR47976">
    <property type="entry name" value="G-TYPE LECTIN S-RECEPTOR-LIKE SERINE/THREONINE-PROTEIN KINASE SD2-5"/>
    <property type="match status" value="1"/>
</dbReference>
<reference evidence="22" key="1">
    <citation type="submission" date="2023-03" db="UniProtKB">
        <authorList>
            <consortium name="EnsemblPlants"/>
        </authorList>
    </citation>
    <scope>IDENTIFICATION</scope>
</reference>
<dbReference type="FunFam" id="1.10.510.10:FF:000237">
    <property type="entry name" value="G-type lectin S-receptor-like serine/threonine-protein kinase"/>
    <property type="match status" value="1"/>
</dbReference>
<keyword evidence="7" id="KW-0732">Signal</keyword>
<evidence type="ECO:0000256" key="2">
    <source>
        <dbReference type="ARBA" id="ARBA00012513"/>
    </source>
</evidence>
<keyword evidence="16" id="KW-0325">Glycoprotein</keyword>
<dbReference type="SMART" id="SM00108">
    <property type="entry name" value="B_lectin"/>
    <property type="match status" value="2"/>
</dbReference>
<evidence type="ECO:0000256" key="14">
    <source>
        <dbReference type="ARBA" id="ARBA00023157"/>
    </source>
</evidence>
<evidence type="ECO:0000259" key="21">
    <source>
        <dbReference type="PROSITE" id="PS50927"/>
    </source>
</evidence>
<evidence type="ECO:0000259" key="20">
    <source>
        <dbReference type="PROSITE" id="PS50011"/>
    </source>
</evidence>
<dbReference type="Pfam" id="PF00069">
    <property type="entry name" value="Pkinase"/>
    <property type="match status" value="1"/>
</dbReference>
<evidence type="ECO:0000256" key="3">
    <source>
        <dbReference type="ARBA" id="ARBA00022527"/>
    </source>
</evidence>
<dbReference type="FunFam" id="2.90.10.10:FF:000041">
    <property type="entry name" value="Uncharacterized protein"/>
    <property type="match status" value="1"/>
</dbReference>
<dbReference type="InterPro" id="IPR051343">
    <property type="entry name" value="G-type_lectin_kinases/EP1-like"/>
</dbReference>
<dbReference type="GO" id="GO:0016020">
    <property type="term" value="C:membrane"/>
    <property type="evidence" value="ECO:0007669"/>
    <property type="project" value="UniProtKB-SubCell"/>
</dbReference>
<keyword evidence="11" id="KW-0067">ATP-binding</keyword>
<evidence type="ECO:0000256" key="11">
    <source>
        <dbReference type="ARBA" id="ARBA00022840"/>
    </source>
</evidence>
<dbReference type="EC" id="2.7.11.1" evidence="2"/>
<evidence type="ECO:0000256" key="8">
    <source>
        <dbReference type="ARBA" id="ARBA00022734"/>
    </source>
</evidence>
<comment type="catalytic activity">
    <reaction evidence="17">
        <text>L-threonyl-[protein] + ATP = O-phospho-L-threonyl-[protein] + ADP + H(+)</text>
        <dbReference type="Rhea" id="RHEA:46608"/>
        <dbReference type="Rhea" id="RHEA-COMP:11060"/>
        <dbReference type="Rhea" id="RHEA-COMP:11605"/>
        <dbReference type="ChEBI" id="CHEBI:15378"/>
        <dbReference type="ChEBI" id="CHEBI:30013"/>
        <dbReference type="ChEBI" id="CHEBI:30616"/>
        <dbReference type="ChEBI" id="CHEBI:61977"/>
        <dbReference type="ChEBI" id="CHEBI:456216"/>
        <dbReference type="EC" id="2.7.11.1"/>
    </reaction>
</comment>
<dbReference type="CDD" id="cd00028">
    <property type="entry name" value="B_lectin"/>
    <property type="match status" value="1"/>
</dbReference>
<dbReference type="GO" id="GO:0005524">
    <property type="term" value="F:ATP binding"/>
    <property type="evidence" value="ECO:0007669"/>
    <property type="project" value="UniProtKB-KW"/>
</dbReference>
<keyword evidence="10" id="KW-0418">Kinase</keyword>
<keyword evidence="9" id="KW-0547">Nucleotide-binding</keyword>
<dbReference type="Gene3D" id="1.10.510.10">
    <property type="entry name" value="Transferase(Phosphotransferase) domain 1"/>
    <property type="match status" value="1"/>
</dbReference>
<dbReference type="EnsemblPlants" id="MELO3C014624.2.1">
    <property type="protein sequence ID" value="MELO3C014624.2.1"/>
    <property type="gene ID" value="MELO3C014624.2"/>
</dbReference>
<evidence type="ECO:0000256" key="9">
    <source>
        <dbReference type="ARBA" id="ARBA00022741"/>
    </source>
</evidence>
<dbReference type="AlphaFoldDB" id="A0A9I9D968"/>
<evidence type="ECO:0000256" key="17">
    <source>
        <dbReference type="ARBA" id="ARBA00047899"/>
    </source>
</evidence>
<dbReference type="Gene3D" id="2.90.10.10">
    <property type="entry name" value="Bulb-type lectin domain"/>
    <property type="match status" value="2"/>
</dbReference>
<organism evidence="22">
    <name type="scientific">Cucumis melo</name>
    <name type="common">Muskmelon</name>
    <dbReference type="NCBI Taxonomy" id="3656"/>
    <lineage>
        <taxon>Eukaryota</taxon>
        <taxon>Viridiplantae</taxon>
        <taxon>Streptophyta</taxon>
        <taxon>Embryophyta</taxon>
        <taxon>Tracheophyta</taxon>
        <taxon>Spermatophyta</taxon>
        <taxon>Magnoliopsida</taxon>
        <taxon>eudicotyledons</taxon>
        <taxon>Gunneridae</taxon>
        <taxon>Pentapetalae</taxon>
        <taxon>rosids</taxon>
        <taxon>fabids</taxon>
        <taxon>Cucurbitales</taxon>
        <taxon>Cucurbitaceae</taxon>
        <taxon>Benincaseae</taxon>
        <taxon>Cucumis</taxon>
    </lineage>
</organism>
<evidence type="ECO:0000256" key="12">
    <source>
        <dbReference type="ARBA" id="ARBA00022989"/>
    </source>
</evidence>
<evidence type="ECO:0000256" key="4">
    <source>
        <dbReference type="ARBA" id="ARBA00022536"/>
    </source>
</evidence>
<feature type="domain" description="Bulb-type lectin" evidence="21">
    <location>
        <begin position="20"/>
        <end position="140"/>
    </location>
</feature>
<dbReference type="GO" id="GO:0004674">
    <property type="term" value="F:protein serine/threonine kinase activity"/>
    <property type="evidence" value="ECO:0007669"/>
    <property type="project" value="UniProtKB-KW"/>
</dbReference>
<evidence type="ECO:0000256" key="15">
    <source>
        <dbReference type="ARBA" id="ARBA00023170"/>
    </source>
</evidence>
<dbReference type="InterPro" id="IPR000719">
    <property type="entry name" value="Prot_kinase_dom"/>
</dbReference>
<dbReference type="FunFam" id="3.30.200.20:FF:000059">
    <property type="entry name" value="S-receptor-like serine/threonine-protein kinase"/>
    <property type="match status" value="1"/>
</dbReference>
<evidence type="ECO:0000256" key="7">
    <source>
        <dbReference type="ARBA" id="ARBA00022729"/>
    </source>
</evidence>
<evidence type="ECO:0000256" key="13">
    <source>
        <dbReference type="ARBA" id="ARBA00023136"/>
    </source>
</evidence>
<comment type="subcellular location">
    <subcellularLocation>
        <location evidence="1">Membrane</location>
        <topology evidence="1">Single-pass type I membrane protein</topology>
    </subcellularLocation>
</comment>
<keyword evidence="13 19" id="KW-0472">Membrane</keyword>
<keyword evidence="5" id="KW-0808">Transferase</keyword>
<keyword evidence="8" id="KW-0430">Lectin</keyword>
<dbReference type="PANTHER" id="PTHR47976:SF108">
    <property type="entry name" value="G-TYPE LECTIN S-RECEPTOR-LIKE SERINE_THREONINE-PROTEIN KINASE LECRK1"/>
    <property type="match status" value="1"/>
</dbReference>
<dbReference type="SMART" id="SM00220">
    <property type="entry name" value="S_TKc"/>
    <property type="match status" value="1"/>
</dbReference>
<dbReference type="Gene3D" id="3.30.200.20">
    <property type="entry name" value="Phosphorylase Kinase, domain 1"/>
    <property type="match status" value="1"/>
</dbReference>
<keyword evidence="3" id="KW-0723">Serine/threonine-protein kinase</keyword>
<dbReference type="SUPFAM" id="SSF56112">
    <property type="entry name" value="Protein kinase-like (PK-like)"/>
    <property type="match status" value="1"/>
</dbReference>
<evidence type="ECO:0000313" key="22">
    <source>
        <dbReference type="EnsemblPlants" id="MELO3C014624.2.1"/>
    </source>
</evidence>
<evidence type="ECO:0000256" key="19">
    <source>
        <dbReference type="SAM" id="Phobius"/>
    </source>
</evidence>
<dbReference type="InterPro" id="IPR001480">
    <property type="entry name" value="Bulb-type_lectin_dom"/>
</dbReference>
<feature type="transmembrane region" description="Helical" evidence="19">
    <location>
        <begin position="659"/>
        <end position="680"/>
    </location>
</feature>
<evidence type="ECO:0000256" key="10">
    <source>
        <dbReference type="ARBA" id="ARBA00022777"/>
    </source>
</evidence>
<dbReference type="Pfam" id="PF01453">
    <property type="entry name" value="B_lectin"/>
    <property type="match status" value="2"/>
</dbReference>
<dbReference type="FunFam" id="2.90.10.30:FF:000001">
    <property type="entry name" value="Serine/threonine-protein kinase"/>
    <property type="match status" value="2"/>
</dbReference>
<evidence type="ECO:0000256" key="5">
    <source>
        <dbReference type="ARBA" id="ARBA00022679"/>
    </source>
</evidence>